<dbReference type="Pfam" id="PF02565">
    <property type="entry name" value="RecO_C"/>
    <property type="match status" value="1"/>
</dbReference>
<dbReference type="GO" id="GO:0006302">
    <property type="term" value="P:double-strand break repair"/>
    <property type="evidence" value="ECO:0007669"/>
    <property type="project" value="TreeGrafter"/>
</dbReference>
<protein>
    <recommendedName>
        <fullName evidence="2 7">DNA repair protein RecO</fullName>
    </recommendedName>
    <alternativeName>
        <fullName evidence="6 7">Recombination protein O</fullName>
    </alternativeName>
</protein>
<evidence type="ECO:0000256" key="3">
    <source>
        <dbReference type="ARBA" id="ARBA00022763"/>
    </source>
</evidence>
<evidence type="ECO:0000259" key="8">
    <source>
        <dbReference type="Pfam" id="PF11967"/>
    </source>
</evidence>
<gene>
    <name evidence="7 9" type="primary">recO</name>
    <name evidence="9" type="ORF">IDH45_07140</name>
</gene>
<reference evidence="9" key="1">
    <citation type="submission" date="2020-09" db="EMBL/GenBank/DDBJ databases">
        <title>A novel bacterium of genus Paenibacillus, isolated from South China Sea.</title>
        <authorList>
            <person name="Huang H."/>
            <person name="Mo K."/>
            <person name="Hu Y."/>
        </authorList>
    </citation>
    <scope>NUCLEOTIDE SEQUENCE</scope>
    <source>
        <strain evidence="9">IB182363</strain>
    </source>
</reference>
<accession>A0A927GZ09</accession>
<dbReference type="GO" id="GO:0006310">
    <property type="term" value="P:DNA recombination"/>
    <property type="evidence" value="ECO:0007669"/>
    <property type="project" value="UniProtKB-UniRule"/>
</dbReference>
<dbReference type="AlphaFoldDB" id="A0A927GZ09"/>
<dbReference type="RefSeq" id="WP_190926047.1">
    <property type="nucleotide sequence ID" value="NZ_JACXJA010000007.1"/>
</dbReference>
<dbReference type="Gene3D" id="2.40.50.140">
    <property type="entry name" value="Nucleic acid-binding proteins"/>
    <property type="match status" value="1"/>
</dbReference>
<dbReference type="Proteomes" id="UP000639396">
    <property type="component" value="Unassembled WGS sequence"/>
</dbReference>
<dbReference type="SUPFAM" id="SSF57863">
    <property type="entry name" value="ArfGap/RecO-like zinc finger"/>
    <property type="match status" value="1"/>
</dbReference>
<dbReference type="Pfam" id="PF11967">
    <property type="entry name" value="RecO_N"/>
    <property type="match status" value="1"/>
</dbReference>
<comment type="function">
    <text evidence="7">Involved in DNA repair and RecF pathway recombination.</text>
</comment>
<evidence type="ECO:0000256" key="4">
    <source>
        <dbReference type="ARBA" id="ARBA00023172"/>
    </source>
</evidence>
<dbReference type="InterPro" id="IPR003717">
    <property type="entry name" value="RecO"/>
</dbReference>
<feature type="domain" description="DNA replication/recombination mediator RecO N-terminal" evidence="8">
    <location>
        <begin position="1"/>
        <end position="75"/>
    </location>
</feature>
<sequence>MLVRVEGIVIRSVDYGEGNKILSIFSKEAGKLSVMARGAKKLKSRHTAIAQPFTYGEFVIYKAGQMGTLNSGEIGNAYQGLREDIHKAAYASYLMELTERTVGENERNAPLFDQLKAALDAIDEDKDPQIVVHIYELKILAIAGYMPELGKCVSCGSTDSAMSLSIPMGGTLCPRCRHNDPGALAVTEGMLKLLRLFLNMDIRRLGRTDVKAGTKSQLKLFIRKFLDEHIDVKWKSRNFIDQMDKYGL</sequence>
<evidence type="ECO:0000313" key="10">
    <source>
        <dbReference type="Proteomes" id="UP000639396"/>
    </source>
</evidence>
<keyword evidence="10" id="KW-1185">Reference proteome</keyword>
<dbReference type="PANTHER" id="PTHR33991:SF1">
    <property type="entry name" value="DNA REPAIR PROTEIN RECO"/>
    <property type="match status" value="1"/>
</dbReference>
<dbReference type="InterPro" id="IPR042242">
    <property type="entry name" value="RecO_C"/>
</dbReference>
<dbReference type="InterPro" id="IPR022572">
    <property type="entry name" value="DNA_rep/recomb_RecO_N"/>
</dbReference>
<dbReference type="InterPro" id="IPR012340">
    <property type="entry name" value="NA-bd_OB-fold"/>
</dbReference>
<dbReference type="GO" id="GO:0043590">
    <property type="term" value="C:bacterial nucleoid"/>
    <property type="evidence" value="ECO:0007669"/>
    <property type="project" value="TreeGrafter"/>
</dbReference>
<organism evidence="9 10">
    <name type="scientific">Paenibacillus oceani</name>
    <dbReference type="NCBI Taxonomy" id="2772510"/>
    <lineage>
        <taxon>Bacteria</taxon>
        <taxon>Bacillati</taxon>
        <taxon>Bacillota</taxon>
        <taxon>Bacilli</taxon>
        <taxon>Bacillales</taxon>
        <taxon>Paenibacillaceae</taxon>
        <taxon>Paenibacillus</taxon>
    </lineage>
</organism>
<dbReference type="NCBIfam" id="TIGR00613">
    <property type="entry name" value="reco"/>
    <property type="match status" value="1"/>
</dbReference>
<dbReference type="EMBL" id="JACXJA010000007">
    <property type="protein sequence ID" value="MBD2861753.1"/>
    <property type="molecule type" value="Genomic_DNA"/>
</dbReference>
<comment type="caution">
    <text evidence="9">The sequence shown here is derived from an EMBL/GenBank/DDBJ whole genome shotgun (WGS) entry which is preliminary data.</text>
</comment>
<evidence type="ECO:0000313" key="9">
    <source>
        <dbReference type="EMBL" id="MBD2861753.1"/>
    </source>
</evidence>
<dbReference type="HAMAP" id="MF_00201">
    <property type="entry name" value="RecO"/>
    <property type="match status" value="1"/>
</dbReference>
<keyword evidence="5 7" id="KW-0234">DNA repair</keyword>
<evidence type="ECO:0000256" key="5">
    <source>
        <dbReference type="ARBA" id="ARBA00023204"/>
    </source>
</evidence>
<keyword evidence="4 7" id="KW-0233">DNA recombination</keyword>
<dbReference type="InterPro" id="IPR037278">
    <property type="entry name" value="ARFGAP/RecO"/>
</dbReference>
<evidence type="ECO:0000256" key="7">
    <source>
        <dbReference type="HAMAP-Rule" id="MF_00201"/>
    </source>
</evidence>
<comment type="similarity">
    <text evidence="1 7">Belongs to the RecO family.</text>
</comment>
<dbReference type="Gene3D" id="1.20.1440.120">
    <property type="entry name" value="Recombination protein O, C-terminal domain"/>
    <property type="match status" value="1"/>
</dbReference>
<evidence type="ECO:0000256" key="6">
    <source>
        <dbReference type="ARBA" id="ARBA00033409"/>
    </source>
</evidence>
<keyword evidence="3 7" id="KW-0227">DNA damage</keyword>
<proteinExistence type="inferred from homology"/>
<evidence type="ECO:0000256" key="1">
    <source>
        <dbReference type="ARBA" id="ARBA00007452"/>
    </source>
</evidence>
<evidence type="ECO:0000256" key="2">
    <source>
        <dbReference type="ARBA" id="ARBA00021310"/>
    </source>
</evidence>
<name>A0A927GZ09_9BACL</name>
<dbReference type="SUPFAM" id="SSF50249">
    <property type="entry name" value="Nucleic acid-binding proteins"/>
    <property type="match status" value="1"/>
</dbReference>
<dbReference type="PANTHER" id="PTHR33991">
    <property type="entry name" value="DNA REPAIR PROTEIN RECO"/>
    <property type="match status" value="1"/>
</dbReference>